<proteinExistence type="predicted"/>
<sequence length="141" mass="15010">MDDPQPGLGDEVERWLRTTTSARRIAAPVDAVDIAGVGQMLIIAVVGYDDRISVVALQPSTMPGPDYAVLFLRDDLGNQYDTRGAGGSGAGRGQSVWTHSFQGPLHEGARELYLYGVLSQEAGTHTAADPLPPHVTIAVDR</sequence>
<dbReference type="OrthoDB" id="9886889at2"/>
<reference evidence="2" key="1">
    <citation type="submission" date="2016-10" db="EMBL/GenBank/DDBJ databases">
        <authorList>
            <person name="Varghese N."/>
            <person name="Submissions S."/>
        </authorList>
    </citation>
    <scope>NUCLEOTIDE SEQUENCE [LARGE SCALE GENOMIC DNA]</scope>
    <source>
        <strain evidence="2">DSM 44526</strain>
    </source>
</reference>
<name>A0A1G7YE82_9ACTN</name>
<organism evidence="1 2">
    <name type="scientific">Klenkia brasiliensis</name>
    <dbReference type="NCBI Taxonomy" id="333142"/>
    <lineage>
        <taxon>Bacteria</taxon>
        <taxon>Bacillati</taxon>
        <taxon>Actinomycetota</taxon>
        <taxon>Actinomycetes</taxon>
        <taxon>Geodermatophilales</taxon>
        <taxon>Geodermatophilaceae</taxon>
        <taxon>Klenkia</taxon>
    </lineage>
</organism>
<dbReference type="Gene3D" id="2.60.40.1640">
    <property type="entry name" value="Conserved domain protein"/>
    <property type="match status" value="1"/>
</dbReference>
<dbReference type="Proteomes" id="UP000198863">
    <property type="component" value="Unassembled WGS sequence"/>
</dbReference>
<protein>
    <submittedName>
        <fullName evidence="1">Uncharacterized protein</fullName>
    </submittedName>
</protein>
<dbReference type="EMBL" id="FNCF01000007">
    <property type="protein sequence ID" value="SDG94664.1"/>
    <property type="molecule type" value="Genomic_DNA"/>
</dbReference>
<dbReference type="AlphaFoldDB" id="A0A1G7YE82"/>
<evidence type="ECO:0000313" key="2">
    <source>
        <dbReference type="Proteomes" id="UP000198863"/>
    </source>
</evidence>
<evidence type="ECO:0000313" key="1">
    <source>
        <dbReference type="EMBL" id="SDG94664.1"/>
    </source>
</evidence>
<gene>
    <name evidence="1" type="ORF">SAMN05660324_3923</name>
</gene>
<keyword evidence="2" id="KW-1185">Reference proteome</keyword>
<accession>A0A1G7YE82</accession>
<dbReference type="RefSeq" id="WP_131801516.1">
    <property type="nucleotide sequence ID" value="NZ_FNCF01000007.1"/>
</dbReference>